<name>R9P7E8_PSEHS</name>
<keyword evidence="2" id="KW-1185">Reference proteome</keyword>
<dbReference type="GeneID" id="24110125"/>
<gene>
    <name evidence="1" type="ORF">PHSY_004844</name>
</gene>
<dbReference type="RefSeq" id="XP_012190846.1">
    <property type="nucleotide sequence ID" value="XM_012335456.1"/>
</dbReference>
<evidence type="ECO:0000313" key="1">
    <source>
        <dbReference type="EMBL" id="GAC97259.1"/>
    </source>
</evidence>
<dbReference type="EMBL" id="DF238808">
    <property type="protein sequence ID" value="GAC97259.1"/>
    <property type="molecule type" value="Genomic_DNA"/>
</dbReference>
<dbReference type="AlphaFoldDB" id="R9P7E8"/>
<reference evidence="2" key="1">
    <citation type="journal article" date="2013" name="Genome Announc.">
        <title>Draft genome sequence of the basidiomycetous yeast-like fungus Pseudozyma hubeiensis SY62, which produces an abundant amount of the biosurfactant mannosylerythritol lipids.</title>
        <authorList>
            <person name="Konishi M."/>
            <person name="Hatada Y."/>
            <person name="Horiuchi J."/>
        </authorList>
    </citation>
    <scope>NUCLEOTIDE SEQUENCE [LARGE SCALE GENOMIC DNA]</scope>
    <source>
        <strain evidence="2">SY62</strain>
    </source>
</reference>
<protein>
    <submittedName>
        <fullName evidence="1">t-SNARE complex subunit, syntaxin</fullName>
    </submittedName>
</protein>
<organism evidence="1 2">
    <name type="scientific">Pseudozyma hubeiensis (strain SY62)</name>
    <name type="common">Yeast</name>
    <dbReference type="NCBI Taxonomy" id="1305764"/>
    <lineage>
        <taxon>Eukaryota</taxon>
        <taxon>Fungi</taxon>
        <taxon>Dikarya</taxon>
        <taxon>Basidiomycota</taxon>
        <taxon>Ustilaginomycotina</taxon>
        <taxon>Ustilaginomycetes</taxon>
        <taxon>Ustilaginales</taxon>
        <taxon>Ustilaginaceae</taxon>
        <taxon>Pseudozyma</taxon>
    </lineage>
</organism>
<accession>R9P7E8</accession>
<sequence>MKLVPLYAIVNPPSAGLSLINAPAALGKASPAFLLTLGKTRRGKTERMVACGASHGISSQHLNISSSSEERIDRGFYEHPGLVLQRPRFSFSTLYTLSGSILAAVTKNSGRLQDNVAGTMTLLV</sequence>
<proteinExistence type="predicted"/>
<dbReference type="Proteomes" id="UP000014071">
    <property type="component" value="Unassembled WGS sequence"/>
</dbReference>
<dbReference type="HOGENOM" id="CLU_2004907_0_0_1"/>
<evidence type="ECO:0000313" key="2">
    <source>
        <dbReference type="Proteomes" id="UP000014071"/>
    </source>
</evidence>